<sequence>MSRKVMPNNIKKNLILKNKKPIVETVISFRYSIRNLFYN</sequence>
<dbReference type="PATRIC" id="fig|1218565.3.peg.580"/>
<accession>M6D4I1</accession>
<dbReference type="Proteomes" id="UP000011988">
    <property type="component" value="Unassembled WGS sequence"/>
</dbReference>
<dbReference type="EMBL" id="ANIK01000008">
    <property type="protein sequence ID" value="EMJ97591.1"/>
    <property type="molecule type" value="Genomic_DNA"/>
</dbReference>
<gene>
    <name evidence="1" type="ORF">LEP1GSC194_3005</name>
</gene>
<proteinExistence type="predicted"/>
<dbReference type="AlphaFoldDB" id="M6D4I1"/>
<evidence type="ECO:0000313" key="2">
    <source>
        <dbReference type="Proteomes" id="UP000011988"/>
    </source>
</evidence>
<organism evidence="1 2">
    <name type="scientific">Leptospira alstonii serovar Sichuan str. 79601</name>
    <dbReference type="NCBI Taxonomy" id="1218565"/>
    <lineage>
        <taxon>Bacteria</taxon>
        <taxon>Pseudomonadati</taxon>
        <taxon>Spirochaetota</taxon>
        <taxon>Spirochaetia</taxon>
        <taxon>Leptospirales</taxon>
        <taxon>Leptospiraceae</taxon>
        <taxon>Leptospira</taxon>
    </lineage>
</organism>
<reference evidence="1 2" key="1">
    <citation type="submission" date="2013-01" db="EMBL/GenBank/DDBJ databases">
        <authorList>
            <person name="Harkins D.M."/>
            <person name="Durkin A.S."/>
            <person name="Brinkac L.M."/>
            <person name="Haft D.H."/>
            <person name="Selengut J.D."/>
            <person name="Sanka R."/>
            <person name="DePew J."/>
            <person name="Purushe J."/>
            <person name="Galloway R.L."/>
            <person name="Vinetz J.M."/>
            <person name="Sutton G.G."/>
            <person name="Nierman W.C."/>
            <person name="Fouts D.E."/>
        </authorList>
    </citation>
    <scope>NUCLEOTIDE SEQUENCE [LARGE SCALE GENOMIC DNA]</scope>
    <source>
        <strain evidence="1 2">79601</strain>
    </source>
</reference>
<comment type="caution">
    <text evidence="1">The sequence shown here is derived from an EMBL/GenBank/DDBJ whole genome shotgun (WGS) entry which is preliminary data.</text>
</comment>
<evidence type="ECO:0000313" key="1">
    <source>
        <dbReference type="EMBL" id="EMJ97591.1"/>
    </source>
</evidence>
<protein>
    <submittedName>
        <fullName evidence="1">Uncharacterized protein</fullName>
    </submittedName>
</protein>
<name>M6D4I1_9LEPT</name>